<dbReference type="InterPro" id="IPR004636">
    <property type="entry name" value="AcOrn/SuccOrn_fam"/>
</dbReference>
<keyword evidence="4" id="KW-0028">Amino-acid biosynthesis</keyword>
<dbReference type="InterPro" id="IPR015422">
    <property type="entry name" value="PyrdxlP-dep_Trfase_small"/>
</dbReference>
<sequence>MTTAEIKEMATKYIMNTYGDRTLALVRGAGPYVWDAEGNKHLDFLSGIAVNGLGHCHPKVVEAIHKQAEKLMHVSNLYYIEPQAKLAKLMIDNGELDQCFFCNSGAEANESAIKIARKYAVDNGKSNAYEIITMHNSFHGRTMATITATGQTKYHKGFEPMLPGFSYVPFDDLDAVAQTITSQTCAILVELIQSEGGVNVPSEGYLEGLREICDQHDLLLIFDEVQTSPGRLGAFFGYQTYGVVPDVLTMAKSLGGGTPIGAMLAKKAVAESFVPGTHAATFGGNPLVTAAALATLETIIEEDLFKNVISVGNYLEEKFMHLQKLVPLKEIRGRGLLQGVVFEIDAKPIAEKCIENGLITICTNDYVLRFMPPLNITTDHVDEAYDIVEKSIAEVA</sequence>
<evidence type="ECO:0000313" key="7">
    <source>
        <dbReference type="EMBL" id="SVB82157.1"/>
    </source>
</evidence>
<evidence type="ECO:0000256" key="6">
    <source>
        <dbReference type="ARBA" id="ARBA00022898"/>
    </source>
</evidence>
<organism evidence="7">
    <name type="scientific">marine metagenome</name>
    <dbReference type="NCBI Taxonomy" id="408172"/>
    <lineage>
        <taxon>unclassified sequences</taxon>
        <taxon>metagenomes</taxon>
        <taxon>ecological metagenomes</taxon>
    </lineage>
</organism>
<dbReference type="AlphaFoldDB" id="A0A382H5G2"/>
<dbReference type="GO" id="GO:0030170">
    <property type="term" value="F:pyridoxal phosphate binding"/>
    <property type="evidence" value="ECO:0007669"/>
    <property type="project" value="InterPro"/>
</dbReference>
<dbReference type="PANTHER" id="PTHR11986">
    <property type="entry name" value="AMINOTRANSFERASE CLASS III"/>
    <property type="match status" value="1"/>
</dbReference>
<keyword evidence="5" id="KW-0808">Transferase</keyword>
<dbReference type="PIRSF" id="PIRSF000521">
    <property type="entry name" value="Transaminase_4ab_Lys_Orn"/>
    <property type="match status" value="1"/>
</dbReference>
<dbReference type="InterPro" id="IPR005814">
    <property type="entry name" value="Aminotrans_3"/>
</dbReference>
<dbReference type="GO" id="GO:0042802">
    <property type="term" value="F:identical protein binding"/>
    <property type="evidence" value="ECO:0007669"/>
    <property type="project" value="TreeGrafter"/>
</dbReference>
<keyword evidence="3" id="KW-0032">Aminotransferase</keyword>
<name>A0A382H5G2_9ZZZZ</name>
<evidence type="ECO:0000256" key="3">
    <source>
        <dbReference type="ARBA" id="ARBA00022576"/>
    </source>
</evidence>
<proteinExistence type="inferred from homology"/>
<dbReference type="CDD" id="cd00610">
    <property type="entry name" value="OAT_like"/>
    <property type="match status" value="1"/>
</dbReference>
<dbReference type="Gene3D" id="3.40.640.10">
    <property type="entry name" value="Type I PLP-dependent aspartate aminotransferase-like (Major domain)"/>
    <property type="match status" value="1"/>
</dbReference>
<dbReference type="SUPFAM" id="SSF53383">
    <property type="entry name" value="PLP-dependent transferases"/>
    <property type="match status" value="1"/>
</dbReference>
<evidence type="ECO:0008006" key="8">
    <source>
        <dbReference type="Google" id="ProtNLM"/>
    </source>
</evidence>
<dbReference type="GO" id="GO:0008483">
    <property type="term" value="F:transaminase activity"/>
    <property type="evidence" value="ECO:0007669"/>
    <property type="project" value="UniProtKB-KW"/>
</dbReference>
<dbReference type="FunFam" id="3.40.640.10:FF:000004">
    <property type="entry name" value="Acetylornithine aminotransferase"/>
    <property type="match status" value="1"/>
</dbReference>
<dbReference type="InterPro" id="IPR015421">
    <property type="entry name" value="PyrdxlP-dep_Trfase_major"/>
</dbReference>
<dbReference type="NCBIfam" id="NF002325">
    <property type="entry name" value="PRK01278.1"/>
    <property type="match status" value="1"/>
</dbReference>
<gene>
    <name evidence="7" type="ORF">METZ01_LOCUS235011</name>
</gene>
<dbReference type="GO" id="GO:0006526">
    <property type="term" value="P:L-arginine biosynthetic process"/>
    <property type="evidence" value="ECO:0007669"/>
    <property type="project" value="UniProtKB-ARBA"/>
</dbReference>
<keyword evidence="6" id="KW-0663">Pyridoxal phosphate</keyword>
<protein>
    <recommendedName>
        <fullName evidence="8">Acetylornithine transaminase</fullName>
    </recommendedName>
</protein>
<dbReference type="PANTHER" id="PTHR11986:SF79">
    <property type="entry name" value="ACETYLORNITHINE AMINOTRANSFERASE, MITOCHONDRIAL"/>
    <property type="match status" value="1"/>
</dbReference>
<dbReference type="HAMAP" id="MF_01107">
    <property type="entry name" value="ArgD_aminotrans_3"/>
    <property type="match status" value="1"/>
</dbReference>
<dbReference type="InterPro" id="IPR050103">
    <property type="entry name" value="Class-III_PLP-dep_AT"/>
</dbReference>
<evidence type="ECO:0000256" key="5">
    <source>
        <dbReference type="ARBA" id="ARBA00022679"/>
    </source>
</evidence>
<accession>A0A382H5G2</accession>
<dbReference type="GO" id="GO:0005739">
    <property type="term" value="C:mitochondrion"/>
    <property type="evidence" value="ECO:0007669"/>
    <property type="project" value="UniProtKB-SubCell"/>
</dbReference>
<dbReference type="EMBL" id="UINC01059117">
    <property type="protein sequence ID" value="SVB82157.1"/>
    <property type="molecule type" value="Genomic_DNA"/>
</dbReference>
<dbReference type="Pfam" id="PF00202">
    <property type="entry name" value="Aminotran_3"/>
    <property type="match status" value="1"/>
</dbReference>
<evidence type="ECO:0000256" key="2">
    <source>
        <dbReference type="ARBA" id="ARBA00004173"/>
    </source>
</evidence>
<evidence type="ECO:0000256" key="4">
    <source>
        <dbReference type="ARBA" id="ARBA00022605"/>
    </source>
</evidence>
<reference evidence="7" key="1">
    <citation type="submission" date="2018-05" db="EMBL/GenBank/DDBJ databases">
        <authorList>
            <person name="Lanie J.A."/>
            <person name="Ng W.-L."/>
            <person name="Kazmierczak K.M."/>
            <person name="Andrzejewski T.M."/>
            <person name="Davidsen T.M."/>
            <person name="Wayne K.J."/>
            <person name="Tettelin H."/>
            <person name="Glass J.I."/>
            <person name="Rusch D."/>
            <person name="Podicherti R."/>
            <person name="Tsui H.-C.T."/>
            <person name="Winkler M.E."/>
        </authorList>
    </citation>
    <scope>NUCLEOTIDE SEQUENCE</scope>
</reference>
<dbReference type="Gene3D" id="3.90.1150.10">
    <property type="entry name" value="Aspartate Aminotransferase, domain 1"/>
    <property type="match status" value="1"/>
</dbReference>
<comment type="cofactor">
    <cofactor evidence="1">
        <name>pyridoxal 5'-phosphate</name>
        <dbReference type="ChEBI" id="CHEBI:597326"/>
    </cofactor>
</comment>
<dbReference type="NCBIfam" id="TIGR00707">
    <property type="entry name" value="argD"/>
    <property type="match status" value="1"/>
</dbReference>
<dbReference type="InterPro" id="IPR015424">
    <property type="entry name" value="PyrdxlP-dep_Trfase"/>
</dbReference>
<comment type="subcellular location">
    <subcellularLocation>
        <location evidence="2">Mitochondrion</location>
    </subcellularLocation>
</comment>
<evidence type="ECO:0000256" key="1">
    <source>
        <dbReference type="ARBA" id="ARBA00001933"/>
    </source>
</evidence>